<evidence type="ECO:0000313" key="3">
    <source>
        <dbReference type="Proteomes" id="UP000781710"/>
    </source>
</evidence>
<comment type="caution">
    <text evidence="2">The sequence shown here is derived from an EMBL/GenBank/DDBJ whole genome shotgun (WGS) entry which is preliminary data.</text>
</comment>
<evidence type="ECO:0000313" key="2">
    <source>
        <dbReference type="EMBL" id="KAF1726210.1"/>
    </source>
</evidence>
<proteinExistence type="predicted"/>
<keyword evidence="3" id="KW-1185">Reference proteome</keyword>
<evidence type="ECO:0008006" key="4">
    <source>
        <dbReference type="Google" id="ProtNLM"/>
    </source>
</evidence>
<organism evidence="2 3">
    <name type="scientific">Pseudoxanthomonas japonensis</name>
    <dbReference type="NCBI Taxonomy" id="69284"/>
    <lineage>
        <taxon>Bacteria</taxon>
        <taxon>Pseudomonadati</taxon>
        <taxon>Pseudomonadota</taxon>
        <taxon>Gammaproteobacteria</taxon>
        <taxon>Lysobacterales</taxon>
        <taxon>Lysobacteraceae</taxon>
        <taxon>Pseudoxanthomonas</taxon>
    </lineage>
</organism>
<name>A0ABQ6ZJC3_9GAMM</name>
<dbReference type="Proteomes" id="UP000781710">
    <property type="component" value="Unassembled WGS sequence"/>
</dbReference>
<protein>
    <recommendedName>
        <fullName evidence="4">Lipoprotein</fullName>
    </recommendedName>
</protein>
<accession>A0ABQ6ZJC3</accession>
<evidence type="ECO:0000256" key="1">
    <source>
        <dbReference type="SAM" id="MobiDB-lite"/>
    </source>
</evidence>
<dbReference type="EMBL" id="PDWW01000005">
    <property type="protein sequence ID" value="KAF1726210.1"/>
    <property type="molecule type" value="Genomic_DNA"/>
</dbReference>
<feature type="region of interest" description="Disordered" evidence="1">
    <location>
        <begin position="1"/>
        <end position="20"/>
    </location>
</feature>
<sequence>MTACSDAVGTKQRPQYKENPNPVHAYRLRMHIHDAPGPLRVTVSATQHDVVTPECLPPPNANPGGHLSPIPTNDIPFQLERASEAEYTGVFYTDGIIDEDYHGRGICRWELIQVQVQLKASGTEGETRFIVSLDKNELSGGGPKTVYYWKGGYPRSFMDDFPDYGVTSVEDVREGLRGDLFSVTITAESPRQ</sequence>
<reference evidence="2 3" key="1">
    <citation type="submission" date="2017-10" db="EMBL/GenBank/DDBJ databases">
        <title>Whole genome sequencing of members of genus Pseudoxanthomonas.</title>
        <authorList>
            <person name="Kumar S."/>
            <person name="Bansal K."/>
            <person name="Kaur A."/>
            <person name="Patil P."/>
            <person name="Sharma S."/>
            <person name="Patil P.B."/>
        </authorList>
    </citation>
    <scope>NUCLEOTIDE SEQUENCE [LARGE SCALE GENOMIC DNA]</scope>
    <source>
        <strain evidence="2 3">DSM 17109</strain>
    </source>
</reference>
<gene>
    <name evidence="2" type="ORF">CSC78_06000</name>
</gene>